<keyword evidence="2 6" id="KW-0812">Transmembrane</keyword>
<keyword evidence="9" id="KW-1185">Reference proteome</keyword>
<keyword evidence="4 6" id="KW-1133">Transmembrane helix</keyword>
<dbReference type="GO" id="GO:0005789">
    <property type="term" value="C:endoplasmic reticulum membrane"/>
    <property type="evidence" value="ECO:0007669"/>
    <property type="project" value="UniProtKB-SubCell"/>
</dbReference>
<keyword evidence="5 6" id="KW-0472">Membrane</keyword>
<dbReference type="GO" id="GO:0009617">
    <property type="term" value="P:response to bacterium"/>
    <property type="evidence" value="ECO:0007669"/>
    <property type="project" value="InterPro"/>
</dbReference>
<feature type="transmembrane region" description="Helical" evidence="6">
    <location>
        <begin position="47"/>
        <end position="68"/>
    </location>
</feature>
<evidence type="ECO:0000256" key="1">
    <source>
        <dbReference type="ARBA" id="ARBA00004477"/>
    </source>
</evidence>
<evidence type="ECO:0000256" key="2">
    <source>
        <dbReference type="ARBA" id="ARBA00022692"/>
    </source>
</evidence>
<dbReference type="Pfam" id="PF02453">
    <property type="entry name" value="Reticulon"/>
    <property type="match status" value="1"/>
</dbReference>
<dbReference type="PANTHER" id="PTHR10994">
    <property type="entry name" value="RETICULON"/>
    <property type="match status" value="1"/>
</dbReference>
<feature type="transmembrane region" description="Helical" evidence="6">
    <location>
        <begin position="21"/>
        <end position="41"/>
    </location>
</feature>
<comment type="subcellular location">
    <subcellularLocation>
        <location evidence="1 6">Endoplasmic reticulum membrane</location>
        <topology evidence="1 6">Multi-pass membrane protein</topology>
    </subcellularLocation>
</comment>
<protein>
    <recommendedName>
        <fullName evidence="6">Reticulon-like protein</fullName>
    </recommendedName>
</protein>
<keyword evidence="3 6" id="KW-0256">Endoplasmic reticulum</keyword>
<accession>A0A9R1VD73</accession>
<evidence type="ECO:0000256" key="3">
    <source>
        <dbReference type="ARBA" id="ARBA00022824"/>
    </source>
</evidence>
<dbReference type="AlphaFoldDB" id="A0A9R1VD73"/>
<dbReference type="InterPro" id="IPR045064">
    <property type="entry name" value="Reticulon-like"/>
</dbReference>
<gene>
    <name evidence="8" type="ORF">LSAT_V11C500285000</name>
</gene>
<organism evidence="8 9">
    <name type="scientific">Lactuca sativa</name>
    <name type="common">Garden lettuce</name>
    <dbReference type="NCBI Taxonomy" id="4236"/>
    <lineage>
        <taxon>Eukaryota</taxon>
        <taxon>Viridiplantae</taxon>
        <taxon>Streptophyta</taxon>
        <taxon>Embryophyta</taxon>
        <taxon>Tracheophyta</taxon>
        <taxon>Spermatophyta</taxon>
        <taxon>Magnoliopsida</taxon>
        <taxon>eudicotyledons</taxon>
        <taxon>Gunneridae</taxon>
        <taxon>Pentapetalae</taxon>
        <taxon>asterids</taxon>
        <taxon>campanulids</taxon>
        <taxon>Asterales</taxon>
        <taxon>Asteraceae</taxon>
        <taxon>Cichorioideae</taxon>
        <taxon>Cichorieae</taxon>
        <taxon>Lactucinae</taxon>
        <taxon>Lactuca</taxon>
    </lineage>
</organism>
<reference evidence="8 9" key="1">
    <citation type="journal article" date="2017" name="Nat. Commun.">
        <title>Genome assembly with in vitro proximity ligation data and whole-genome triplication in lettuce.</title>
        <authorList>
            <person name="Reyes-Chin-Wo S."/>
            <person name="Wang Z."/>
            <person name="Yang X."/>
            <person name="Kozik A."/>
            <person name="Arikit S."/>
            <person name="Song C."/>
            <person name="Xia L."/>
            <person name="Froenicke L."/>
            <person name="Lavelle D.O."/>
            <person name="Truco M.J."/>
            <person name="Xia R."/>
            <person name="Zhu S."/>
            <person name="Xu C."/>
            <person name="Xu H."/>
            <person name="Xu X."/>
            <person name="Cox K."/>
            <person name="Korf I."/>
            <person name="Meyers B.C."/>
            <person name="Michelmore R.W."/>
        </authorList>
    </citation>
    <scope>NUCLEOTIDE SEQUENCE [LARGE SCALE GENOMIC DNA]</scope>
    <source>
        <strain evidence="9">cv. Salinas</strain>
        <tissue evidence="8">Seedlings</tissue>
    </source>
</reference>
<evidence type="ECO:0000313" key="8">
    <source>
        <dbReference type="EMBL" id="KAJ0202908.1"/>
    </source>
</evidence>
<comment type="caution">
    <text evidence="8">The sequence shown here is derived from an EMBL/GenBank/DDBJ whole genome shotgun (WGS) entry which is preliminary data.</text>
</comment>
<feature type="transmembrane region" description="Helical" evidence="6">
    <location>
        <begin position="75"/>
        <end position="94"/>
    </location>
</feature>
<feature type="domain" description="Reticulon" evidence="7">
    <location>
        <begin position="42"/>
        <end position="201"/>
    </location>
</feature>
<proteinExistence type="predicted"/>
<dbReference type="EMBL" id="NBSK02000005">
    <property type="protein sequence ID" value="KAJ0202908.1"/>
    <property type="molecule type" value="Genomic_DNA"/>
</dbReference>
<dbReference type="PANTHER" id="PTHR10994:SF65">
    <property type="entry name" value="RETICULON-LIKE PROTEIN B12"/>
    <property type="match status" value="1"/>
</dbReference>
<dbReference type="InterPro" id="IPR003388">
    <property type="entry name" value="Reticulon"/>
</dbReference>
<dbReference type="PROSITE" id="PS50845">
    <property type="entry name" value="RETICULON"/>
    <property type="match status" value="1"/>
</dbReference>
<dbReference type="Proteomes" id="UP000235145">
    <property type="component" value="Unassembled WGS sequence"/>
</dbReference>
<name>A0A9R1VD73_LACSA</name>
<evidence type="ECO:0000256" key="6">
    <source>
        <dbReference type="RuleBase" id="RU363132"/>
    </source>
</evidence>
<sequence>MSSSDRLLFNRQTSVHQALGGGLYTISSVVLNLDVILILILVADVILWRHTNVTLGIFIVTLASWMMFERSDYTFLSYVSNVLLLLLLILFLWAKSAQILNRPTPPIPYLQLSEETTNEAAALIREQINTVLSVSHDIALGKDPKMFVKVAAYLFIISTIGSLTDFRTLCYTSVFVALIVPVAYERYEEHVDSVLVKGNLKLKELYIRFDEECVKKVRKWILETNKLS</sequence>
<evidence type="ECO:0000313" key="9">
    <source>
        <dbReference type="Proteomes" id="UP000235145"/>
    </source>
</evidence>
<evidence type="ECO:0000256" key="4">
    <source>
        <dbReference type="ARBA" id="ARBA00022989"/>
    </source>
</evidence>
<evidence type="ECO:0000256" key="5">
    <source>
        <dbReference type="ARBA" id="ARBA00023136"/>
    </source>
</evidence>
<evidence type="ECO:0000259" key="7">
    <source>
        <dbReference type="PROSITE" id="PS50845"/>
    </source>
</evidence>